<dbReference type="GO" id="GO:0015347">
    <property type="term" value="F:sodium-independent organic anion transmembrane transporter activity"/>
    <property type="evidence" value="ECO:0007669"/>
    <property type="project" value="TreeGrafter"/>
</dbReference>
<sequence>MEPDLHLSRNSIDCEEILNEIECEKTKPECGIFNFKPKWMQKFANPKVFLLNLAIVSILQGSYLPYLVGCLTTLEKRFEYDGKLTGFILIADNLSSLFISPIFGYLGSRVNRARLLASGMIIVAFSLFLTASPFFIYGPAIDLLSKNKTFTRKMSFETCTEQRISDNNNCNGEGSTVWPAFALIWFASFLNGVGYTAFYTLSFPFIDDNVSKQNAPVYISTISTIRLLGPSFGFFCSSLCLKLYENPWMSPPIDIQDPRWIGSWWLEVKKALVRMIKNPLLFCNTLSNCFRWMAYGGYYITQPKYMEAYYRQSASSASFVTGSSSVISMAIGIMGGGLLIRWFKPNPKKLTATIFCLELVGNISIFYVMFLGCPQTDFYGYQAREAKVLLNSECNFNCNCTQKIYQPFCEADGSRNFFSPCHAGCSAFDDSIIDNYNVTRFSNCSCSSSQTISKGVCPTDCNSFLSYVIILSLGKFIGSLARSGNILIELRSVEQRDKNLMMGVIETFLSLFCFIPYPLIYGAIADTSCLIWEENCDKKGNCWVYDNDKFRYNLHSITFALACLGSCFDVGTIFFSKRIKDLYDDGNKVVCELKTLQEKKSEEAESLVTNHK</sequence>
<dbReference type="AlphaFoldDB" id="A0A443RL40"/>
<keyword evidence="1" id="KW-1015">Disulfide bond</keyword>
<dbReference type="CDD" id="cd17336">
    <property type="entry name" value="MFS_SLCO_OATP"/>
    <property type="match status" value="1"/>
</dbReference>
<dbReference type="PANTHER" id="PTHR11388">
    <property type="entry name" value="ORGANIC ANION TRANSPORTER"/>
    <property type="match status" value="1"/>
</dbReference>
<feature type="transmembrane region" description="Helical" evidence="2">
    <location>
        <begin position="48"/>
        <end position="66"/>
    </location>
</feature>
<dbReference type="Pfam" id="PF03137">
    <property type="entry name" value="OATP"/>
    <property type="match status" value="2"/>
</dbReference>
<keyword evidence="4" id="KW-1185">Reference proteome</keyword>
<feature type="transmembrane region" description="Helical" evidence="2">
    <location>
        <begin position="182"/>
        <end position="206"/>
    </location>
</feature>
<organism evidence="3 4">
    <name type="scientific">Dinothrombium tinctorium</name>
    <dbReference type="NCBI Taxonomy" id="1965070"/>
    <lineage>
        <taxon>Eukaryota</taxon>
        <taxon>Metazoa</taxon>
        <taxon>Ecdysozoa</taxon>
        <taxon>Arthropoda</taxon>
        <taxon>Chelicerata</taxon>
        <taxon>Arachnida</taxon>
        <taxon>Acari</taxon>
        <taxon>Acariformes</taxon>
        <taxon>Trombidiformes</taxon>
        <taxon>Prostigmata</taxon>
        <taxon>Anystina</taxon>
        <taxon>Parasitengona</taxon>
        <taxon>Trombidioidea</taxon>
        <taxon>Trombidiidae</taxon>
        <taxon>Dinothrombium</taxon>
    </lineage>
</organism>
<evidence type="ECO:0000256" key="2">
    <source>
        <dbReference type="SAM" id="Phobius"/>
    </source>
</evidence>
<proteinExistence type="predicted"/>
<dbReference type="EMBL" id="NCKU01000331">
    <property type="protein sequence ID" value="RWS15958.1"/>
    <property type="molecule type" value="Genomic_DNA"/>
</dbReference>
<dbReference type="PANTHER" id="PTHR11388:SF76">
    <property type="entry name" value="SOLUTE CARRIER ORGANIC ANION TRANSPORTER FAMILY MEMBER"/>
    <property type="match status" value="1"/>
</dbReference>
<accession>A0A443RL40</accession>
<name>A0A443RL40_9ACAR</name>
<dbReference type="GO" id="GO:0016323">
    <property type="term" value="C:basolateral plasma membrane"/>
    <property type="evidence" value="ECO:0007669"/>
    <property type="project" value="TreeGrafter"/>
</dbReference>
<evidence type="ECO:0000313" key="4">
    <source>
        <dbReference type="Proteomes" id="UP000285301"/>
    </source>
</evidence>
<dbReference type="Proteomes" id="UP000285301">
    <property type="component" value="Unassembled WGS sequence"/>
</dbReference>
<feature type="transmembrane region" description="Helical" evidence="2">
    <location>
        <begin position="554"/>
        <end position="575"/>
    </location>
</feature>
<comment type="caution">
    <text evidence="3">The sequence shown here is derived from an EMBL/GenBank/DDBJ whole genome shotgun (WGS) entry which is preliminary data.</text>
</comment>
<dbReference type="InterPro" id="IPR036259">
    <property type="entry name" value="MFS_trans_sf"/>
</dbReference>
<reference evidence="3 4" key="1">
    <citation type="journal article" date="2018" name="Gigascience">
        <title>Genomes of trombidid mites reveal novel predicted allergens and laterally-transferred genes associated with secondary metabolism.</title>
        <authorList>
            <person name="Dong X."/>
            <person name="Chaisiri K."/>
            <person name="Xia D."/>
            <person name="Armstrong S.D."/>
            <person name="Fang Y."/>
            <person name="Donnelly M.J."/>
            <person name="Kadowaki T."/>
            <person name="McGarry J.W."/>
            <person name="Darby A.C."/>
            <person name="Makepeace B.L."/>
        </authorList>
    </citation>
    <scope>NUCLEOTIDE SEQUENCE [LARGE SCALE GENOMIC DNA]</scope>
    <source>
        <strain evidence="3">UoL-WK</strain>
    </source>
</reference>
<feature type="transmembrane region" description="Helical" evidence="2">
    <location>
        <begin position="115"/>
        <end position="137"/>
    </location>
</feature>
<evidence type="ECO:0000256" key="1">
    <source>
        <dbReference type="ARBA" id="ARBA00023157"/>
    </source>
</evidence>
<dbReference type="SUPFAM" id="SSF103473">
    <property type="entry name" value="MFS general substrate transporter"/>
    <property type="match status" value="1"/>
</dbReference>
<dbReference type="GO" id="GO:0043252">
    <property type="term" value="P:sodium-independent organic anion transport"/>
    <property type="evidence" value="ECO:0007669"/>
    <property type="project" value="TreeGrafter"/>
</dbReference>
<dbReference type="Gene3D" id="1.20.1250.20">
    <property type="entry name" value="MFS general substrate transporter like domains"/>
    <property type="match status" value="1"/>
</dbReference>
<feature type="transmembrane region" description="Helical" evidence="2">
    <location>
        <begin position="86"/>
        <end position="108"/>
    </location>
</feature>
<feature type="transmembrane region" description="Helical" evidence="2">
    <location>
        <begin position="352"/>
        <end position="372"/>
    </location>
</feature>
<keyword evidence="2" id="KW-0812">Transmembrane</keyword>
<dbReference type="OrthoDB" id="5062115at2759"/>
<evidence type="ECO:0000313" key="3">
    <source>
        <dbReference type="EMBL" id="RWS15958.1"/>
    </source>
</evidence>
<feature type="transmembrane region" description="Helical" evidence="2">
    <location>
        <begin position="319"/>
        <end position="340"/>
    </location>
</feature>
<feature type="transmembrane region" description="Helical" evidence="2">
    <location>
        <begin position="500"/>
        <end position="520"/>
    </location>
</feature>
<keyword evidence="2" id="KW-1133">Transmembrane helix</keyword>
<protein>
    <submittedName>
        <fullName evidence="3">Solute carrier organic anion transporter family member 5A1-like protein</fullName>
    </submittedName>
</protein>
<gene>
    <name evidence="3" type="ORF">B4U79_04487</name>
</gene>
<dbReference type="InterPro" id="IPR004156">
    <property type="entry name" value="OATP"/>
</dbReference>
<keyword evidence="2" id="KW-0472">Membrane</keyword>